<name>A0AA88GXK2_NAELO</name>
<proteinExistence type="predicted"/>
<keyword evidence="2" id="KW-0677">Repeat</keyword>
<organism evidence="4 5">
    <name type="scientific">Naegleria lovaniensis</name>
    <name type="common">Amoeba</name>
    <dbReference type="NCBI Taxonomy" id="51637"/>
    <lineage>
        <taxon>Eukaryota</taxon>
        <taxon>Discoba</taxon>
        <taxon>Heterolobosea</taxon>
        <taxon>Tetramitia</taxon>
        <taxon>Eutetramitia</taxon>
        <taxon>Vahlkampfiidae</taxon>
        <taxon>Naegleria</taxon>
    </lineage>
</organism>
<dbReference type="InterPro" id="IPR011043">
    <property type="entry name" value="Gal_Oxase/kelch_b-propeller"/>
</dbReference>
<comment type="caution">
    <text evidence="4">The sequence shown here is derived from an EMBL/GenBank/DDBJ whole genome shotgun (WGS) entry which is preliminary data.</text>
</comment>
<evidence type="ECO:0000256" key="3">
    <source>
        <dbReference type="SAM" id="MobiDB-lite"/>
    </source>
</evidence>
<dbReference type="SUPFAM" id="SSF50965">
    <property type="entry name" value="Galactose oxidase, central domain"/>
    <property type="match status" value="1"/>
</dbReference>
<accession>A0AA88GXK2</accession>
<gene>
    <name evidence="4" type="ORF">C9374_000314</name>
</gene>
<protein>
    <submittedName>
        <fullName evidence="4">Uncharacterized protein</fullName>
    </submittedName>
</protein>
<dbReference type="InterPro" id="IPR015915">
    <property type="entry name" value="Kelch-typ_b-propeller"/>
</dbReference>
<reference evidence="4 5" key="1">
    <citation type="journal article" date="2018" name="BMC Genomics">
        <title>The genome of Naegleria lovaniensis, the basis for a comparative approach to unravel pathogenicity factors of the human pathogenic amoeba N. fowleri.</title>
        <authorList>
            <person name="Liechti N."/>
            <person name="Schurch N."/>
            <person name="Bruggmann R."/>
            <person name="Wittwer M."/>
        </authorList>
    </citation>
    <scope>NUCLEOTIDE SEQUENCE [LARGE SCALE GENOMIC DNA]</scope>
    <source>
        <strain evidence="4 5">ATCC 30569</strain>
    </source>
</reference>
<dbReference type="PANTHER" id="PTHR46093">
    <property type="entry name" value="ACYL-COA-BINDING DOMAIN-CONTAINING PROTEIN 5"/>
    <property type="match status" value="1"/>
</dbReference>
<dbReference type="GeneID" id="68092776"/>
<evidence type="ECO:0000313" key="5">
    <source>
        <dbReference type="Proteomes" id="UP000816034"/>
    </source>
</evidence>
<dbReference type="Gene3D" id="2.120.10.80">
    <property type="entry name" value="Kelch-type beta propeller"/>
    <property type="match status" value="2"/>
</dbReference>
<dbReference type="Proteomes" id="UP000816034">
    <property type="component" value="Unassembled WGS sequence"/>
</dbReference>
<sequence>MKIFQVEATGSGPGGICYHVMEVIGSNCYVLLGQRNSKANPNSVFIFDLINQNWTCLEHPKGNAPTPRSMAASCVVGKKIYVFGGYSSSPTNSENPSHVHHHDHSSPPTHVVYNGLYYFDTETNEWIHIENNPNGLWPDPRAGAQMWYYNGKLYLVGGCQGRSLYFSTLYEYTIESNTWKIIETTCAECSDYMEESSRHFNAVVHDSNQNECHIQKPERFCCFSANLIENEVFVFGGLFANEEMEHHQPSNMLFVLDMDTMEWRRPRMASENTFVPRARASHTMCPIGSCNLILTGGCDVVHNSDYDPHVYMLNVKEMKWYSLTEFFFGSHMPKLVGLSSVYCQETKQVFYLGGKTFDDMLSDHHFYRIDTTLVKLIHEHEYLTHRNDTNKNYGSTWKRNSLKLEKRNQESIGQPPIGSSVNSTTFQTREKRSKSSIITYSPIPQVDSDSELLELDEVKLGDQSSTTSSKRTIEHLLDLFKK</sequence>
<evidence type="ECO:0000256" key="2">
    <source>
        <dbReference type="ARBA" id="ARBA00022737"/>
    </source>
</evidence>
<keyword evidence="5" id="KW-1185">Reference proteome</keyword>
<evidence type="ECO:0000313" key="4">
    <source>
        <dbReference type="EMBL" id="KAG2388875.1"/>
    </source>
</evidence>
<feature type="compositionally biased region" description="Polar residues" evidence="3">
    <location>
        <begin position="417"/>
        <end position="427"/>
    </location>
</feature>
<dbReference type="EMBL" id="PYSW02000009">
    <property type="protein sequence ID" value="KAG2388875.1"/>
    <property type="molecule type" value="Genomic_DNA"/>
</dbReference>
<evidence type="ECO:0000256" key="1">
    <source>
        <dbReference type="ARBA" id="ARBA00022441"/>
    </source>
</evidence>
<dbReference type="SUPFAM" id="SSF117281">
    <property type="entry name" value="Kelch motif"/>
    <property type="match status" value="1"/>
</dbReference>
<dbReference type="InterPro" id="IPR006652">
    <property type="entry name" value="Kelch_1"/>
</dbReference>
<dbReference type="AlphaFoldDB" id="A0AA88GXK2"/>
<dbReference type="PANTHER" id="PTHR46093:SF18">
    <property type="entry name" value="FIBRONECTIN TYPE-III DOMAIN-CONTAINING PROTEIN"/>
    <property type="match status" value="1"/>
</dbReference>
<dbReference type="RefSeq" id="XP_044552867.1">
    <property type="nucleotide sequence ID" value="XM_044692635.1"/>
</dbReference>
<keyword evidence="1" id="KW-0880">Kelch repeat</keyword>
<feature type="region of interest" description="Disordered" evidence="3">
    <location>
        <begin position="408"/>
        <end position="428"/>
    </location>
</feature>
<dbReference type="Pfam" id="PF01344">
    <property type="entry name" value="Kelch_1"/>
    <property type="match status" value="1"/>
</dbReference>
<dbReference type="Pfam" id="PF24681">
    <property type="entry name" value="Kelch_KLHDC2_KLHL20_DRC7"/>
    <property type="match status" value="2"/>
</dbReference>